<keyword evidence="1" id="KW-0812">Transmembrane</keyword>
<proteinExistence type="predicted"/>
<feature type="transmembrane region" description="Helical" evidence="1">
    <location>
        <begin position="6"/>
        <end position="27"/>
    </location>
</feature>
<dbReference type="NCBIfam" id="NF041013">
    <property type="entry name" value="T4P_ComGE"/>
    <property type="match status" value="1"/>
</dbReference>
<dbReference type="RefSeq" id="WP_218326790.1">
    <property type="nucleotide sequence ID" value="NZ_JAHUZB010000005.1"/>
</dbReference>
<keyword evidence="1" id="KW-0472">Membrane</keyword>
<name>A0ABS6TF69_9ENTE</name>
<organism evidence="2 3">
    <name type="scientific">Enterococcus alishanensis</name>
    <dbReference type="NCBI Taxonomy" id="1303817"/>
    <lineage>
        <taxon>Bacteria</taxon>
        <taxon>Bacillati</taxon>
        <taxon>Bacillota</taxon>
        <taxon>Bacilli</taxon>
        <taxon>Lactobacillales</taxon>
        <taxon>Enterococcaceae</taxon>
        <taxon>Enterococcus</taxon>
    </lineage>
</organism>
<accession>A0ABS6TF69</accession>
<reference evidence="2 3" key="1">
    <citation type="submission" date="2021-06" db="EMBL/GenBank/DDBJ databases">
        <title>Enterococcus alishanensis sp. nov., a novel lactic acid bacterium isolated from fresh coffee beans.</title>
        <authorList>
            <person name="Chen Y.-S."/>
        </authorList>
    </citation>
    <scope>NUCLEOTIDE SEQUENCE [LARGE SCALE GENOMIC DNA]</scope>
    <source>
        <strain evidence="2 3">ALS3</strain>
    </source>
</reference>
<evidence type="ECO:0000256" key="1">
    <source>
        <dbReference type="SAM" id="Phobius"/>
    </source>
</evidence>
<dbReference type="InterPro" id="IPR053468">
    <property type="entry name" value="ComGE-like"/>
</dbReference>
<sequence length="87" mass="9628">MKGSKGYILIESVVALGILCVIVFGYLDLSVKLQINQESQMQQLADYRSLYMASRRLRITGEVGDDNVQGSAENCWVEKGTAKIGKE</sequence>
<keyword evidence="3" id="KW-1185">Reference proteome</keyword>
<dbReference type="EMBL" id="JAHUZB010000005">
    <property type="protein sequence ID" value="MBV7391578.1"/>
    <property type="molecule type" value="Genomic_DNA"/>
</dbReference>
<gene>
    <name evidence="2" type="ORF">KUA55_12890</name>
</gene>
<protein>
    <submittedName>
        <fullName evidence="2">Type II secretion system GspH family protein</fullName>
    </submittedName>
</protein>
<evidence type="ECO:0000313" key="2">
    <source>
        <dbReference type="EMBL" id="MBV7391578.1"/>
    </source>
</evidence>
<dbReference type="Proteomes" id="UP000774130">
    <property type="component" value="Unassembled WGS sequence"/>
</dbReference>
<comment type="caution">
    <text evidence="2">The sequence shown here is derived from an EMBL/GenBank/DDBJ whole genome shotgun (WGS) entry which is preliminary data.</text>
</comment>
<keyword evidence="1" id="KW-1133">Transmembrane helix</keyword>
<evidence type="ECO:0000313" key="3">
    <source>
        <dbReference type="Proteomes" id="UP000774130"/>
    </source>
</evidence>